<feature type="transmembrane region" description="Helical" evidence="1">
    <location>
        <begin position="76"/>
        <end position="96"/>
    </location>
</feature>
<sequence>MQHIVITRISLAVSALAAIVLTVASWATAQEPFSDWPEFSTAGEKLLAYYSYFTIWSTLAAILFGLIVLARSRFSAVLRINAVTMIAVTGIVYNFVLTHDPYHGVWTITSPTMHTVLPFAVPLVWLVSIPARGRCDVTFKTVAWCLVIPVTWTAWMLYRGEVTGGFYPYSIVDVPTIGWGATIRNIVLVYVFFFVLAGFMAMIERAVLSLRGRGQTARFVHPASVG</sequence>
<gene>
    <name evidence="3" type="ORF">JZY06_10770</name>
</gene>
<reference evidence="3" key="1">
    <citation type="submission" date="2021-03" db="EMBL/GenBank/DDBJ databases">
        <authorList>
            <person name="Sun Q."/>
        </authorList>
    </citation>
    <scope>NUCLEOTIDE SEQUENCE</scope>
    <source>
        <strain evidence="3">CCM 8862</strain>
    </source>
</reference>
<dbReference type="EMBL" id="JAFLEQ010000017">
    <property type="protein sequence ID" value="MBN9645085.1"/>
    <property type="molecule type" value="Genomic_DNA"/>
</dbReference>
<proteinExistence type="predicted"/>
<keyword evidence="4" id="KW-1185">Reference proteome</keyword>
<feature type="signal peptide" evidence="2">
    <location>
        <begin position="1"/>
        <end position="29"/>
    </location>
</feature>
<keyword evidence="1" id="KW-0812">Transmembrane</keyword>
<feature type="transmembrane region" description="Helical" evidence="1">
    <location>
        <begin position="141"/>
        <end position="158"/>
    </location>
</feature>
<evidence type="ECO:0000313" key="4">
    <source>
        <dbReference type="Proteomes" id="UP000664332"/>
    </source>
</evidence>
<feature type="transmembrane region" description="Helical" evidence="1">
    <location>
        <begin position="49"/>
        <end position="69"/>
    </location>
</feature>
<evidence type="ECO:0000256" key="2">
    <source>
        <dbReference type="SAM" id="SignalP"/>
    </source>
</evidence>
<accession>A0A939E169</accession>
<feature type="chain" id="PRO_5037321581" evidence="2">
    <location>
        <begin position="30"/>
        <end position="226"/>
    </location>
</feature>
<protein>
    <submittedName>
        <fullName evidence="3">Pr6Pr family membrane protein</fullName>
    </submittedName>
</protein>
<dbReference type="Proteomes" id="UP000664332">
    <property type="component" value="Unassembled WGS sequence"/>
</dbReference>
<evidence type="ECO:0000313" key="3">
    <source>
        <dbReference type="EMBL" id="MBN9645085.1"/>
    </source>
</evidence>
<dbReference type="AlphaFoldDB" id="A0A939E169"/>
<name>A0A939E169_9CORY</name>
<comment type="caution">
    <text evidence="3">The sequence shown here is derived from an EMBL/GenBank/DDBJ whole genome shotgun (WGS) entry which is preliminary data.</text>
</comment>
<keyword evidence="1" id="KW-1133">Transmembrane helix</keyword>
<evidence type="ECO:0000256" key="1">
    <source>
        <dbReference type="SAM" id="Phobius"/>
    </source>
</evidence>
<keyword evidence="2" id="KW-0732">Signal</keyword>
<dbReference type="RefSeq" id="WP_207279563.1">
    <property type="nucleotide sequence ID" value="NZ_JAFLEQ010000017.1"/>
</dbReference>
<feature type="transmembrane region" description="Helical" evidence="1">
    <location>
        <begin position="178"/>
        <end position="203"/>
    </location>
</feature>
<feature type="transmembrane region" description="Helical" evidence="1">
    <location>
        <begin position="108"/>
        <end position="129"/>
    </location>
</feature>
<organism evidence="3 4">
    <name type="scientific">Corynebacterium mendelii</name>
    <dbReference type="NCBI Taxonomy" id="2765362"/>
    <lineage>
        <taxon>Bacteria</taxon>
        <taxon>Bacillati</taxon>
        <taxon>Actinomycetota</taxon>
        <taxon>Actinomycetes</taxon>
        <taxon>Mycobacteriales</taxon>
        <taxon>Corynebacteriaceae</taxon>
        <taxon>Corynebacterium</taxon>
    </lineage>
</organism>
<keyword evidence="1" id="KW-0472">Membrane</keyword>
<dbReference type="InterPro" id="IPR049713">
    <property type="entry name" value="Pr6Pr-like"/>
</dbReference>
<dbReference type="NCBIfam" id="NF038065">
    <property type="entry name" value="Pr6Pr"/>
    <property type="match status" value="1"/>
</dbReference>